<proteinExistence type="predicted"/>
<evidence type="ECO:0000313" key="1">
    <source>
        <dbReference type="EMBL" id="MEM5405733.1"/>
    </source>
</evidence>
<organism evidence="1 2">
    <name type="scientific">Paraburkholderia unamae</name>
    <dbReference type="NCBI Taxonomy" id="219649"/>
    <lineage>
        <taxon>Bacteria</taxon>
        <taxon>Pseudomonadati</taxon>
        <taxon>Pseudomonadota</taxon>
        <taxon>Betaproteobacteria</taxon>
        <taxon>Burkholderiales</taxon>
        <taxon>Burkholderiaceae</taxon>
        <taxon>Paraburkholderia</taxon>
    </lineage>
</organism>
<evidence type="ECO:0000313" key="2">
    <source>
        <dbReference type="Proteomes" id="UP001392318"/>
    </source>
</evidence>
<sequence>MSATIQAGYEEVPRDVITTARVYPSGFVHPHHTHERGQFAYAAQGAMSVSTAAGNWVVPSQCAIWLPANVPHEMQMNGQVRMLNAFVHARLRETRSLPQHCCVLGTTQLLRNLMTEAVQQPALYAPMTRAERIMALLVDEIAAMTPLALNAPLPDEPRLAALCRGVLEAPSMTLSLDEAASRVGLSRRSFTRLFREQLGTSFVAWREQACLIEAVARLNRGESVTHVAYELGYGSPTAFSTMFKRVMGVSPQRYLGGEP</sequence>
<name>A0ACC6RW55_9BURK</name>
<keyword evidence="2" id="KW-1185">Reference proteome</keyword>
<protein>
    <submittedName>
        <fullName evidence="1">Helix-turn-helix transcriptional regulator</fullName>
    </submittedName>
</protein>
<gene>
    <name evidence="1" type="ORF">VSR83_38065</name>
</gene>
<accession>A0ACC6RW55</accession>
<reference evidence="1" key="1">
    <citation type="submission" date="2024-01" db="EMBL/GenBank/DDBJ databases">
        <title>The diversity of rhizobia nodulating Mimosa spp. in eleven states of Brazil covering several biomes is determined by host plant, location, and edaphic factors.</title>
        <authorList>
            <person name="Rouws L."/>
            <person name="Barauna A."/>
            <person name="Beukes C."/>
            <person name="De Faria S.M."/>
            <person name="Gross E."/>
            <person name="Dos Reis Junior F.B."/>
            <person name="Simon M."/>
            <person name="Maluk M."/>
            <person name="Odee D.W."/>
            <person name="Kenicer G."/>
            <person name="Young J.P.W."/>
            <person name="Reis V.M."/>
            <person name="Zilli J."/>
            <person name="James E.K."/>
        </authorList>
    </citation>
    <scope>NUCLEOTIDE SEQUENCE</scope>
    <source>
        <strain evidence="1">JPY452</strain>
    </source>
</reference>
<dbReference type="EMBL" id="JAYMRU010000047">
    <property type="protein sequence ID" value="MEM5405733.1"/>
    <property type="molecule type" value="Genomic_DNA"/>
</dbReference>
<comment type="caution">
    <text evidence="1">The sequence shown here is derived from an EMBL/GenBank/DDBJ whole genome shotgun (WGS) entry which is preliminary data.</text>
</comment>
<dbReference type="Proteomes" id="UP001392318">
    <property type="component" value="Unassembled WGS sequence"/>
</dbReference>